<gene>
    <name evidence="10" type="ORF">SAMN06265368_0030</name>
</gene>
<dbReference type="PANTHER" id="PTHR30561">
    <property type="entry name" value="SMR FAMILY PROTON-DEPENDENT DRUG EFFLUX TRANSPORTER SUGE"/>
    <property type="match status" value="1"/>
</dbReference>
<feature type="transmembrane region" description="Helical" evidence="9">
    <location>
        <begin position="85"/>
        <end position="104"/>
    </location>
</feature>
<evidence type="ECO:0000256" key="8">
    <source>
        <dbReference type="RuleBase" id="RU003942"/>
    </source>
</evidence>
<dbReference type="PANTHER" id="PTHR30561:SF1">
    <property type="entry name" value="MULTIDRUG TRANSPORTER EMRE"/>
    <property type="match status" value="1"/>
</dbReference>
<evidence type="ECO:0000256" key="4">
    <source>
        <dbReference type="ARBA" id="ARBA00022692"/>
    </source>
</evidence>
<dbReference type="GO" id="GO:0015199">
    <property type="term" value="F:amino-acid betaine transmembrane transporter activity"/>
    <property type="evidence" value="ECO:0007669"/>
    <property type="project" value="TreeGrafter"/>
</dbReference>
<evidence type="ECO:0000313" key="11">
    <source>
        <dbReference type="Proteomes" id="UP000219439"/>
    </source>
</evidence>
<dbReference type="Proteomes" id="UP000219439">
    <property type="component" value="Unassembled WGS sequence"/>
</dbReference>
<dbReference type="InterPro" id="IPR045324">
    <property type="entry name" value="Small_multidrug_res"/>
</dbReference>
<dbReference type="EMBL" id="OBEL01000001">
    <property type="protein sequence ID" value="SNZ05089.1"/>
    <property type="molecule type" value="Genomic_DNA"/>
</dbReference>
<evidence type="ECO:0000313" key="10">
    <source>
        <dbReference type="EMBL" id="SNZ05089.1"/>
    </source>
</evidence>
<feature type="transmembrane region" description="Helical" evidence="9">
    <location>
        <begin position="58"/>
        <end position="79"/>
    </location>
</feature>
<dbReference type="FunFam" id="1.10.3730.20:FF:000001">
    <property type="entry name" value="Quaternary ammonium compound resistance transporter SugE"/>
    <property type="match status" value="1"/>
</dbReference>
<evidence type="ECO:0000256" key="2">
    <source>
        <dbReference type="ARBA" id="ARBA00022448"/>
    </source>
</evidence>
<keyword evidence="2" id="KW-0813">Transport</keyword>
<dbReference type="GO" id="GO:0015220">
    <property type="term" value="F:choline transmembrane transporter activity"/>
    <property type="evidence" value="ECO:0007669"/>
    <property type="project" value="TreeGrafter"/>
</dbReference>
<dbReference type="GO" id="GO:1990961">
    <property type="term" value="P:xenobiotic detoxification by transmembrane export across the plasma membrane"/>
    <property type="evidence" value="ECO:0007669"/>
    <property type="project" value="UniProtKB-ARBA"/>
</dbReference>
<evidence type="ECO:0000256" key="6">
    <source>
        <dbReference type="ARBA" id="ARBA00023136"/>
    </source>
</evidence>
<dbReference type="AlphaFoldDB" id="A0A285N6N6"/>
<feature type="transmembrane region" description="Helical" evidence="9">
    <location>
        <begin position="33"/>
        <end position="51"/>
    </location>
</feature>
<dbReference type="InterPro" id="IPR000390">
    <property type="entry name" value="Small_drug/metabolite_transptr"/>
</dbReference>
<dbReference type="GO" id="GO:0031460">
    <property type="term" value="P:glycine betaine transport"/>
    <property type="evidence" value="ECO:0007669"/>
    <property type="project" value="TreeGrafter"/>
</dbReference>
<evidence type="ECO:0000256" key="9">
    <source>
        <dbReference type="SAM" id="Phobius"/>
    </source>
</evidence>
<dbReference type="RefSeq" id="WP_342068267.1">
    <property type="nucleotide sequence ID" value="NZ_OBEL01000001.1"/>
</dbReference>
<sequence>MLNWLYLGFAIFCEVLGTSALNLSDGFNKPVPTALSLFAFAISFFLLSLALKTIPVGVAYAIWSGTGIVLISAIGYFIFKQSLDGPALLGIGLILAGVIIINRFSNSVGH</sequence>
<dbReference type="Gene3D" id="1.10.3730.20">
    <property type="match status" value="1"/>
</dbReference>
<accession>A0A285N6N6</accession>
<proteinExistence type="inferred from homology"/>
<comment type="subcellular location">
    <subcellularLocation>
        <location evidence="1 8">Cell membrane</location>
        <topology evidence="1 8">Multi-pass membrane protein</topology>
    </subcellularLocation>
</comment>
<dbReference type="GO" id="GO:0005886">
    <property type="term" value="C:plasma membrane"/>
    <property type="evidence" value="ECO:0007669"/>
    <property type="project" value="UniProtKB-SubCell"/>
</dbReference>
<name>A0A285N6N6_9HYPH</name>
<keyword evidence="11" id="KW-1185">Reference proteome</keyword>
<keyword evidence="3" id="KW-1003">Cell membrane</keyword>
<evidence type="ECO:0000256" key="7">
    <source>
        <dbReference type="ARBA" id="ARBA00038032"/>
    </source>
</evidence>
<dbReference type="GO" id="GO:0015297">
    <property type="term" value="F:antiporter activity"/>
    <property type="evidence" value="ECO:0007669"/>
    <property type="project" value="TreeGrafter"/>
</dbReference>
<keyword evidence="6 9" id="KW-0472">Membrane</keyword>
<evidence type="ECO:0000256" key="1">
    <source>
        <dbReference type="ARBA" id="ARBA00004651"/>
    </source>
</evidence>
<evidence type="ECO:0000256" key="3">
    <source>
        <dbReference type="ARBA" id="ARBA00022475"/>
    </source>
</evidence>
<organism evidence="10 11">
    <name type="scientific">Cohaesibacter gelatinilyticus</name>
    <dbReference type="NCBI Taxonomy" id="372072"/>
    <lineage>
        <taxon>Bacteria</taxon>
        <taxon>Pseudomonadati</taxon>
        <taxon>Pseudomonadota</taxon>
        <taxon>Alphaproteobacteria</taxon>
        <taxon>Hyphomicrobiales</taxon>
        <taxon>Cohaesibacteraceae</taxon>
    </lineage>
</organism>
<dbReference type="InterPro" id="IPR037185">
    <property type="entry name" value="EmrE-like"/>
</dbReference>
<evidence type="ECO:0000256" key="5">
    <source>
        <dbReference type="ARBA" id="ARBA00022989"/>
    </source>
</evidence>
<keyword evidence="4 8" id="KW-0812">Transmembrane</keyword>
<reference evidence="10 11" key="1">
    <citation type="submission" date="2017-09" db="EMBL/GenBank/DDBJ databases">
        <authorList>
            <person name="Ehlers B."/>
            <person name="Leendertz F.H."/>
        </authorList>
    </citation>
    <scope>NUCLEOTIDE SEQUENCE [LARGE SCALE GENOMIC DNA]</scope>
    <source>
        <strain evidence="10 11">DSM 18289</strain>
    </source>
</reference>
<keyword evidence="5 9" id="KW-1133">Transmembrane helix</keyword>
<dbReference type="Pfam" id="PF00893">
    <property type="entry name" value="Multi_Drug_Res"/>
    <property type="match status" value="1"/>
</dbReference>
<comment type="similarity">
    <text evidence="7 8">Belongs to the drug/metabolite transporter (DMT) superfamily. Small multidrug resistance (SMR) (TC 2.A.7.1) family.</text>
</comment>
<protein>
    <submittedName>
        <fullName evidence="10">Small multidrug resistance pump</fullName>
    </submittedName>
</protein>
<dbReference type="SUPFAM" id="SSF103481">
    <property type="entry name" value="Multidrug resistance efflux transporter EmrE"/>
    <property type="match status" value="1"/>
</dbReference>